<feature type="transmembrane region" description="Helical" evidence="6">
    <location>
        <begin position="254"/>
        <end position="273"/>
    </location>
</feature>
<organism evidence="8">
    <name type="scientific">Telmatobacter sp. DSM 110680</name>
    <dbReference type="NCBI Taxonomy" id="3036704"/>
    <lineage>
        <taxon>Bacteria</taxon>
        <taxon>Pseudomonadati</taxon>
        <taxon>Acidobacteriota</taxon>
        <taxon>Terriglobia</taxon>
        <taxon>Terriglobales</taxon>
        <taxon>Acidobacteriaceae</taxon>
        <taxon>Telmatobacter</taxon>
    </lineage>
</organism>
<proteinExistence type="predicted"/>
<protein>
    <submittedName>
        <fullName evidence="8">DMT family transporter</fullName>
    </submittedName>
</protein>
<dbReference type="InterPro" id="IPR051258">
    <property type="entry name" value="Diverse_Substrate_Transporter"/>
</dbReference>
<dbReference type="PANTHER" id="PTHR42920:SF5">
    <property type="entry name" value="EAMA DOMAIN-CONTAINING PROTEIN"/>
    <property type="match status" value="1"/>
</dbReference>
<keyword evidence="3 6" id="KW-0812">Transmembrane</keyword>
<comment type="subcellular location">
    <subcellularLocation>
        <location evidence="1">Cell membrane</location>
        <topology evidence="1">Multi-pass membrane protein</topology>
    </subcellularLocation>
</comment>
<keyword evidence="4 6" id="KW-1133">Transmembrane helix</keyword>
<evidence type="ECO:0000259" key="7">
    <source>
        <dbReference type="Pfam" id="PF00892"/>
    </source>
</evidence>
<evidence type="ECO:0000256" key="5">
    <source>
        <dbReference type="ARBA" id="ARBA00023136"/>
    </source>
</evidence>
<feature type="transmembrane region" description="Helical" evidence="6">
    <location>
        <begin position="224"/>
        <end position="242"/>
    </location>
</feature>
<evidence type="ECO:0000313" key="8">
    <source>
        <dbReference type="EMBL" id="XBH15955.1"/>
    </source>
</evidence>
<feature type="transmembrane region" description="Helical" evidence="6">
    <location>
        <begin position="63"/>
        <end position="80"/>
    </location>
</feature>
<dbReference type="Pfam" id="PF00892">
    <property type="entry name" value="EamA"/>
    <property type="match status" value="2"/>
</dbReference>
<name>A0AAU7DE78_9BACT</name>
<dbReference type="AlphaFoldDB" id="A0AAU7DE78"/>
<accession>A0AAU7DE78</accession>
<feature type="transmembrane region" description="Helical" evidence="6">
    <location>
        <begin position="92"/>
        <end position="112"/>
    </location>
</feature>
<dbReference type="InterPro" id="IPR037185">
    <property type="entry name" value="EmrE-like"/>
</dbReference>
<evidence type="ECO:0000256" key="2">
    <source>
        <dbReference type="ARBA" id="ARBA00022475"/>
    </source>
</evidence>
<feature type="transmembrane region" description="Helical" evidence="6">
    <location>
        <begin position="33"/>
        <end position="51"/>
    </location>
</feature>
<evidence type="ECO:0000256" key="6">
    <source>
        <dbReference type="SAM" id="Phobius"/>
    </source>
</evidence>
<feature type="domain" description="EamA" evidence="7">
    <location>
        <begin position="163"/>
        <end position="295"/>
    </location>
</feature>
<dbReference type="InterPro" id="IPR000620">
    <property type="entry name" value="EamA_dom"/>
</dbReference>
<dbReference type="PANTHER" id="PTHR42920">
    <property type="entry name" value="OS03G0707200 PROTEIN-RELATED"/>
    <property type="match status" value="1"/>
</dbReference>
<feature type="transmembrane region" description="Helical" evidence="6">
    <location>
        <begin position="124"/>
        <end position="140"/>
    </location>
</feature>
<keyword evidence="2" id="KW-1003">Cell membrane</keyword>
<dbReference type="EMBL" id="CP121196">
    <property type="protein sequence ID" value="XBH15955.1"/>
    <property type="molecule type" value="Genomic_DNA"/>
</dbReference>
<reference evidence="8" key="1">
    <citation type="submission" date="2023-03" db="EMBL/GenBank/DDBJ databases">
        <title>Edaphobacter sp.</title>
        <authorList>
            <person name="Huber K.J."/>
            <person name="Papendorf J."/>
            <person name="Pilke C."/>
            <person name="Bunk B."/>
            <person name="Sproeer C."/>
            <person name="Pester M."/>
        </authorList>
    </citation>
    <scope>NUCLEOTIDE SEQUENCE</scope>
    <source>
        <strain evidence="8">DSM 110680</strain>
    </source>
</reference>
<evidence type="ECO:0000256" key="1">
    <source>
        <dbReference type="ARBA" id="ARBA00004651"/>
    </source>
</evidence>
<evidence type="ECO:0000256" key="3">
    <source>
        <dbReference type="ARBA" id="ARBA00022692"/>
    </source>
</evidence>
<feature type="transmembrane region" description="Helical" evidence="6">
    <location>
        <begin position="160"/>
        <end position="181"/>
    </location>
</feature>
<feature type="transmembrane region" description="Helical" evidence="6">
    <location>
        <begin position="193"/>
        <end position="212"/>
    </location>
</feature>
<evidence type="ECO:0000256" key="4">
    <source>
        <dbReference type="ARBA" id="ARBA00022989"/>
    </source>
</evidence>
<feature type="transmembrane region" description="Helical" evidence="6">
    <location>
        <begin position="7"/>
        <end position="27"/>
    </location>
</feature>
<dbReference type="RefSeq" id="WP_348261185.1">
    <property type="nucleotide sequence ID" value="NZ_CP121196.1"/>
</dbReference>
<feature type="domain" description="EamA" evidence="7">
    <location>
        <begin position="5"/>
        <end position="139"/>
    </location>
</feature>
<gene>
    <name evidence="8" type="ORF">P8935_15420</name>
</gene>
<dbReference type="GO" id="GO:0005886">
    <property type="term" value="C:plasma membrane"/>
    <property type="evidence" value="ECO:0007669"/>
    <property type="project" value="UniProtKB-SubCell"/>
</dbReference>
<sequence>MKLRAYLLMTFVVAVWGSTFVLIKGALSDSTPAAFNLIRMTLAFVLLAIAYHRSWRTIRRSDIGAGALVGLCLAAGYQFQTTGLARTTPSKSAFITGLVVVLVPLFSIVPALRPPGARSPRWNAFLGATLAFLGILFLTSPSNIRASSSLSSLLPDLSSINVGDILTFGCSIGFAFHCIALGHVSPRIPFRPLAILQVGFCTIFMAVSLPLIEHPHVHFTPRLLIALVIAAALATAAAFSIQSWAQSILPSTHTALLLTLEPVFAWITSFLLMGERLGLRPASGAILILIGIAITELIPQPHVPTAHEA</sequence>
<keyword evidence="5 6" id="KW-0472">Membrane</keyword>
<dbReference type="SUPFAM" id="SSF103481">
    <property type="entry name" value="Multidrug resistance efflux transporter EmrE"/>
    <property type="match status" value="2"/>
</dbReference>